<evidence type="ECO:0000313" key="1">
    <source>
        <dbReference type="EMBL" id="GIY42723.1"/>
    </source>
</evidence>
<accession>A0AAV4TFI6</accession>
<dbReference type="EMBL" id="BPLR01010887">
    <property type="protein sequence ID" value="GIY42723.1"/>
    <property type="molecule type" value="Genomic_DNA"/>
</dbReference>
<protein>
    <submittedName>
        <fullName evidence="1">Uncharacterized protein</fullName>
    </submittedName>
</protein>
<organism evidence="1 2">
    <name type="scientific">Caerostris extrusa</name>
    <name type="common">Bark spider</name>
    <name type="synonym">Caerostris bankana</name>
    <dbReference type="NCBI Taxonomy" id="172846"/>
    <lineage>
        <taxon>Eukaryota</taxon>
        <taxon>Metazoa</taxon>
        <taxon>Ecdysozoa</taxon>
        <taxon>Arthropoda</taxon>
        <taxon>Chelicerata</taxon>
        <taxon>Arachnida</taxon>
        <taxon>Araneae</taxon>
        <taxon>Araneomorphae</taxon>
        <taxon>Entelegynae</taxon>
        <taxon>Araneoidea</taxon>
        <taxon>Araneidae</taxon>
        <taxon>Caerostris</taxon>
    </lineage>
</organism>
<proteinExistence type="predicted"/>
<reference evidence="1 2" key="1">
    <citation type="submission" date="2021-06" db="EMBL/GenBank/DDBJ databases">
        <title>Caerostris extrusa draft genome.</title>
        <authorList>
            <person name="Kono N."/>
            <person name="Arakawa K."/>
        </authorList>
    </citation>
    <scope>NUCLEOTIDE SEQUENCE [LARGE SCALE GENOMIC DNA]</scope>
</reference>
<gene>
    <name evidence="1" type="ORF">CEXT_411761</name>
</gene>
<dbReference type="AlphaFoldDB" id="A0AAV4TFI6"/>
<keyword evidence="2" id="KW-1185">Reference proteome</keyword>
<comment type="caution">
    <text evidence="1">The sequence shown here is derived from an EMBL/GenBank/DDBJ whole genome shotgun (WGS) entry which is preliminary data.</text>
</comment>
<evidence type="ECO:0000313" key="2">
    <source>
        <dbReference type="Proteomes" id="UP001054945"/>
    </source>
</evidence>
<sequence length="140" mass="16326">MGREQSKRVRFLILRLRPGEISPKGDFILKLQLPLLKAFPGVLDIVPSHSSFTLLSIRAKSNLQPRRRKRKGIFFSFFLFSLREEKIPVLSALHLRFSKCSFPRKNVSQIHFPITWRNIPKKRLYSGSLRLPLLKSVSEK</sequence>
<name>A0AAV4TFI6_CAEEX</name>
<dbReference type="Proteomes" id="UP001054945">
    <property type="component" value="Unassembled WGS sequence"/>
</dbReference>